<keyword evidence="3" id="KW-1185">Reference proteome</keyword>
<dbReference type="Proteomes" id="UP001172102">
    <property type="component" value="Unassembled WGS sequence"/>
</dbReference>
<sequence>MRVATSVLAASTWLLSTALAVTLLNKEMANTFNTGGPGTSNPAGQALQIPGQGMQMQMPGVRKGHIGPSFPVYYSYQMCGTTEVQVVFYEKDGCSPSNVNGQAVYVPLPS</sequence>
<accession>A0AA40ANU1</accession>
<name>A0AA40ANU1_9PEZI</name>
<organism evidence="2 3">
    <name type="scientific">Lasiosphaeris hirsuta</name>
    <dbReference type="NCBI Taxonomy" id="260670"/>
    <lineage>
        <taxon>Eukaryota</taxon>
        <taxon>Fungi</taxon>
        <taxon>Dikarya</taxon>
        <taxon>Ascomycota</taxon>
        <taxon>Pezizomycotina</taxon>
        <taxon>Sordariomycetes</taxon>
        <taxon>Sordariomycetidae</taxon>
        <taxon>Sordariales</taxon>
        <taxon>Lasiosphaeriaceae</taxon>
        <taxon>Lasiosphaeris</taxon>
    </lineage>
</organism>
<evidence type="ECO:0000313" key="3">
    <source>
        <dbReference type="Proteomes" id="UP001172102"/>
    </source>
</evidence>
<comment type="caution">
    <text evidence="2">The sequence shown here is derived from an EMBL/GenBank/DDBJ whole genome shotgun (WGS) entry which is preliminary data.</text>
</comment>
<evidence type="ECO:0000256" key="1">
    <source>
        <dbReference type="SAM" id="SignalP"/>
    </source>
</evidence>
<evidence type="ECO:0000313" key="2">
    <source>
        <dbReference type="EMBL" id="KAK0719260.1"/>
    </source>
</evidence>
<proteinExistence type="predicted"/>
<reference evidence="2" key="1">
    <citation type="submission" date="2023-06" db="EMBL/GenBank/DDBJ databases">
        <title>Genome-scale phylogeny and comparative genomics of the fungal order Sordariales.</title>
        <authorList>
            <consortium name="Lawrence Berkeley National Laboratory"/>
            <person name="Hensen N."/>
            <person name="Bonometti L."/>
            <person name="Westerberg I."/>
            <person name="Brannstrom I.O."/>
            <person name="Guillou S."/>
            <person name="Cros-Aarteil S."/>
            <person name="Calhoun S."/>
            <person name="Haridas S."/>
            <person name="Kuo A."/>
            <person name="Mondo S."/>
            <person name="Pangilinan J."/>
            <person name="Riley R."/>
            <person name="Labutti K."/>
            <person name="Andreopoulos B."/>
            <person name="Lipzen A."/>
            <person name="Chen C."/>
            <person name="Yanf M."/>
            <person name="Daum C."/>
            <person name="Ng V."/>
            <person name="Clum A."/>
            <person name="Steindorff A."/>
            <person name="Ohm R."/>
            <person name="Martin F."/>
            <person name="Silar P."/>
            <person name="Natvig D."/>
            <person name="Lalanne C."/>
            <person name="Gautier V."/>
            <person name="Ament-Velasquez S.L."/>
            <person name="Kruys A."/>
            <person name="Hutchinson M.I."/>
            <person name="Powell A.J."/>
            <person name="Barry K."/>
            <person name="Miller A.N."/>
            <person name="Grigoriev I.V."/>
            <person name="Debuchy R."/>
            <person name="Gladieux P."/>
            <person name="Thoren M.H."/>
            <person name="Johannesson H."/>
        </authorList>
    </citation>
    <scope>NUCLEOTIDE SEQUENCE</scope>
    <source>
        <strain evidence="2">SMH4607-1</strain>
    </source>
</reference>
<protein>
    <submittedName>
        <fullName evidence="2">Uncharacterized protein</fullName>
    </submittedName>
</protein>
<dbReference type="EMBL" id="JAUKUA010000003">
    <property type="protein sequence ID" value="KAK0719260.1"/>
    <property type="molecule type" value="Genomic_DNA"/>
</dbReference>
<keyword evidence="1" id="KW-0732">Signal</keyword>
<gene>
    <name evidence="2" type="ORF">B0H67DRAFT_642628</name>
</gene>
<dbReference type="AlphaFoldDB" id="A0AA40ANU1"/>
<feature type="signal peptide" evidence="1">
    <location>
        <begin position="1"/>
        <end position="20"/>
    </location>
</feature>
<feature type="chain" id="PRO_5041220265" evidence="1">
    <location>
        <begin position="21"/>
        <end position="110"/>
    </location>
</feature>